<feature type="transmembrane region" description="Helical" evidence="1">
    <location>
        <begin position="12"/>
        <end position="32"/>
    </location>
</feature>
<proteinExistence type="predicted"/>
<feature type="transmembrane region" description="Helical" evidence="1">
    <location>
        <begin position="214"/>
        <end position="235"/>
    </location>
</feature>
<dbReference type="AlphaFoldDB" id="A0AAX3EG92"/>
<feature type="transmembrane region" description="Helical" evidence="1">
    <location>
        <begin position="52"/>
        <end position="72"/>
    </location>
</feature>
<keyword evidence="1" id="KW-0812">Transmembrane</keyword>
<feature type="transmembrane region" description="Helical" evidence="1">
    <location>
        <begin position="93"/>
        <end position="117"/>
    </location>
</feature>
<sequence length="240" mass="25460">MGMLRSELLRFFSGYSFVGVLGFSILIPWFVSNFLGWPSTAGGLTVVENARIFWALAATMAIVSVFAGSYVVSREAYYGTLKRSVVMCGLTRLVLIKYAAAVAVALIVALAGTGLWAASLMLWSIPEARAGVLVPDAWRFLPGVLLASVLGGVWGCSLGWIIRHYYATTVAAMLVPLAVELPLLANSTEVARWLPSGALAGISSVPFEGLLPPIQASLVFLAWIALSGVGAVLVLGRKEL</sequence>
<feature type="transmembrane region" description="Helical" evidence="1">
    <location>
        <begin position="165"/>
        <end position="185"/>
    </location>
</feature>
<dbReference type="RefSeq" id="WP_069696140.1">
    <property type="nucleotide sequence ID" value="NZ_BDMH01000021.1"/>
</dbReference>
<dbReference type="Proteomes" id="UP001163293">
    <property type="component" value="Chromosome"/>
</dbReference>
<protein>
    <recommendedName>
        <fullName evidence="4">ABC transporter permease</fullName>
    </recommendedName>
</protein>
<name>A0AAX3EG92_PAEUR</name>
<keyword evidence="3" id="KW-1185">Reference proteome</keyword>
<evidence type="ECO:0000313" key="3">
    <source>
        <dbReference type="Proteomes" id="UP001163293"/>
    </source>
</evidence>
<evidence type="ECO:0000256" key="1">
    <source>
        <dbReference type="SAM" id="Phobius"/>
    </source>
</evidence>
<feature type="transmembrane region" description="Helical" evidence="1">
    <location>
        <begin position="137"/>
        <end position="158"/>
    </location>
</feature>
<keyword evidence="1" id="KW-0472">Membrane</keyword>
<keyword evidence="1" id="KW-1133">Transmembrane helix</keyword>
<reference evidence="2" key="1">
    <citation type="submission" date="2022-07" db="EMBL/GenBank/DDBJ databases">
        <authorList>
            <person name="Wu T."/>
        </authorList>
    </citation>
    <scope>NUCLEOTIDE SEQUENCE</scope>
    <source>
        <strain evidence="2">SD-1</strain>
    </source>
</reference>
<accession>A0AAX3EG92</accession>
<evidence type="ECO:0000313" key="2">
    <source>
        <dbReference type="EMBL" id="UYV97009.1"/>
    </source>
</evidence>
<evidence type="ECO:0008006" key="4">
    <source>
        <dbReference type="Google" id="ProtNLM"/>
    </source>
</evidence>
<organism evidence="2 3">
    <name type="scientific">Paenarthrobacter ureafaciens</name>
    <dbReference type="NCBI Taxonomy" id="37931"/>
    <lineage>
        <taxon>Bacteria</taxon>
        <taxon>Bacillati</taxon>
        <taxon>Actinomycetota</taxon>
        <taxon>Actinomycetes</taxon>
        <taxon>Micrococcales</taxon>
        <taxon>Micrococcaceae</taxon>
        <taxon>Paenarthrobacter</taxon>
    </lineage>
</organism>
<gene>
    <name evidence="2" type="ORF">NL394_18505</name>
</gene>
<dbReference type="EMBL" id="CP101185">
    <property type="protein sequence ID" value="UYV97009.1"/>
    <property type="molecule type" value="Genomic_DNA"/>
</dbReference>